<evidence type="ECO:0000313" key="4">
    <source>
        <dbReference type="EMBL" id="TMU56034.1"/>
    </source>
</evidence>
<evidence type="ECO:0000259" key="3">
    <source>
        <dbReference type="PROSITE" id="PS01124"/>
    </source>
</evidence>
<dbReference type="SMART" id="SM00342">
    <property type="entry name" value="HTH_ARAC"/>
    <property type="match status" value="1"/>
</dbReference>
<dbReference type="SUPFAM" id="SSF46689">
    <property type="entry name" value="Homeodomain-like"/>
    <property type="match status" value="1"/>
</dbReference>
<dbReference type="SUPFAM" id="SSF52317">
    <property type="entry name" value="Class I glutamine amidotransferase-like"/>
    <property type="match status" value="1"/>
</dbReference>
<dbReference type="Proteomes" id="UP000751614">
    <property type="component" value="Unassembled WGS sequence"/>
</dbReference>
<dbReference type="PANTHER" id="PTHR43130">
    <property type="entry name" value="ARAC-FAMILY TRANSCRIPTIONAL REGULATOR"/>
    <property type="match status" value="1"/>
</dbReference>
<dbReference type="InterPro" id="IPR002818">
    <property type="entry name" value="DJ-1/PfpI"/>
</dbReference>
<keyword evidence="2" id="KW-0804">Transcription</keyword>
<name>A0ABY2WND8_9FLAO</name>
<evidence type="ECO:0000313" key="5">
    <source>
        <dbReference type="Proteomes" id="UP000751614"/>
    </source>
</evidence>
<dbReference type="Gene3D" id="1.10.10.60">
    <property type="entry name" value="Homeodomain-like"/>
    <property type="match status" value="1"/>
</dbReference>
<dbReference type="Pfam" id="PF01965">
    <property type="entry name" value="DJ-1_PfpI"/>
    <property type="match status" value="1"/>
</dbReference>
<organism evidence="4 5">
    <name type="scientific">Flagellimonas algicola</name>
    <dbReference type="NCBI Taxonomy" id="2583815"/>
    <lineage>
        <taxon>Bacteria</taxon>
        <taxon>Pseudomonadati</taxon>
        <taxon>Bacteroidota</taxon>
        <taxon>Flavobacteriia</taxon>
        <taxon>Flavobacteriales</taxon>
        <taxon>Flavobacteriaceae</taxon>
        <taxon>Flagellimonas</taxon>
    </lineage>
</organism>
<dbReference type="PANTHER" id="PTHR43130:SF3">
    <property type="entry name" value="HTH-TYPE TRANSCRIPTIONAL REGULATOR RV1931C"/>
    <property type="match status" value="1"/>
</dbReference>
<dbReference type="Gene3D" id="3.40.50.880">
    <property type="match status" value="1"/>
</dbReference>
<dbReference type="InterPro" id="IPR052158">
    <property type="entry name" value="INH-QAR"/>
</dbReference>
<sequence length="295" mass="33609">MSKTVFLLLPRLQILDLAGPAQVYDQANDSGANYEIEFVGVSDRIVTAQGPVFSELRYFEEVELNKGDTLFIPGTRPELLNQNYYDQLPKSLWEWLWSLYNEDVRICSVCTGSFFLAEAGLLNGKSCTTHWTCQEIFQKSYREINVMPDVLYTKEFPVYTSAGVASGIDLSLALVEEDYGPYIASDVAAKLIVYYRRNPEDHQVSTYFNYRNHPYGGIHKVQNLITRFPKRKFNLDRLAEEANMSSRNLTRKFKEATGVTITEFSQIVKLELAKNLINFSNNTVDESARLSGLSN</sequence>
<dbReference type="InterPro" id="IPR018060">
    <property type="entry name" value="HTH_AraC"/>
</dbReference>
<feature type="domain" description="HTH araC/xylS-type" evidence="3">
    <location>
        <begin position="219"/>
        <end position="295"/>
    </location>
</feature>
<comment type="caution">
    <text evidence="4">The sequence shown here is derived from an EMBL/GenBank/DDBJ whole genome shotgun (WGS) entry which is preliminary data.</text>
</comment>
<dbReference type="Pfam" id="PF12833">
    <property type="entry name" value="HTH_18"/>
    <property type="match status" value="1"/>
</dbReference>
<protein>
    <submittedName>
        <fullName evidence="4">Helix-turn-helix domain-containing protein</fullName>
    </submittedName>
</protein>
<reference evidence="4 5" key="1">
    <citation type="submission" date="2019-05" db="EMBL/GenBank/DDBJ databases">
        <title>Flagellimonas sp. AsT0115, sp. nov., isolated from a marine red algae, Asparagopsis taxiformis.</title>
        <authorList>
            <person name="Kim J."/>
            <person name="Jeong S.E."/>
            <person name="Jeon C.O."/>
        </authorList>
    </citation>
    <scope>NUCLEOTIDE SEQUENCE [LARGE SCALE GENOMIC DNA]</scope>
    <source>
        <strain evidence="4 5">AsT0115</strain>
    </source>
</reference>
<dbReference type="RefSeq" id="WP_138832057.1">
    <property type="nucleotide sequence ID" value="NZ_VCNI01000001.1"/>
</dbReference>
<dbReference type="InterPro" id="IPR029062">
    <property type="entry name" value="Class_I_gatase-like"/>
</dbReference>
<evidence type="ECO:0000256" key="2">
    <source>
        <dbReference type="ARBA" id="ARBA00023163"/>
    </source>
</evidence>
<keyword evidence="5" id="KW-1185">Reference proteome</keyword>
<dbReference type="CDD" id="cd03137">
    <property type="entry name" value="GATase1_AraC_1"/>
    <property type="match status" value="1"/>
</dbReference>
<dbReference type="PROSITE" id="PS01124">
    <property type="entry name" value="HTH_ARAC_FAMILY_2"/>
    <property type="match status" value="1"/>
</dbReference>
<evidence type="ECO:0000256" key="1">
    <source>
        <dbReference type="ARBA" id="ARBA00023015"/>
    </source>
</evidence>
<gene>
    <name evidence="4" type="ORF">FGG15_00380</name>
</gene>
<keyword evidence="1" id="KW-0805">Transcription regulation</keyword>
<accession>A0ABY2WND8</accession>
<proteinExistence type="predicted"/>
<dbReference type="EMBL" id="VCNI01000001">
    <property type="protein sequence ID" value="TMU56034.1"/>
    <property type="molecule type" value="Genomic_DNA"/>
</dbReference>
<dbReference type="InterPro" id="IPR009057">
    <property type="entry name" value="Homeodomain-like_sf"/>
</dbReference>